<dbReference type="KEGG" id="hazt:108669400"/>
<keyword evidence="3" id="KW-0560">Oxidoreductase</keyword>
<dbReference type="GeneID" id="108669400"/>
<dbReference type="SUPFAM" id="SSF51316">
    <property type="entry name" value="Mss4-like"/>
    <property type="match status" value="1"/>
</dbReference>
<name>A0A8B7NF26_HYAAZ</name>
<gene>
    <name evidence="7" type="primary">LOC108669400</name>
</gene>
<dbReference type="InterPro" id="IPR028427">
    <property type="entry name" value="Met_Sox_Rdtase_MsrB"/>
</dbReference>
<organism evidence="6 7">
    <name type="scientific">Hyalella azteca</name>
    <name type="common">Amphipod</name>
    <dbReference type="NCBI Taxonomy" id="294128"/>
    <lineage>
        <taxon>Eukaryota</taxon>
        <taxon>Metazoa</taxon>
        <taxon>Ecdysozoa</taxon>
        <taxon>Arthropoda</taxon>
        <taxon>Crustacea</taxon>
        <taxon>Multicrustacea</taxon>
        <taxon>Malacostraca</taxon>
        <taxon>Eumalacostraca</taxon>
        <taxon>Peracarida</taxon>
        <taxon>Amphipoda</taxon>
        <taxon>Senticaudata</taxon>
        <taxon>Talitrida</taxon>
        <taxon>Talitroidea</taxon>
        <taxon>Hyalellidae</taxon>
        <taxon>Hyalella</taxon>
    </lineage>
</organism>
<evidence type="ECO:0000256" key="3">
    <source>
        <dbReference type="ARBA" id="ARBA00023002"/>
    </source>
</evidence>
<reference evidence="7" key="1">
    <citation type="submission" date="2025-08" db="UniProtKB">
        <authorList>
            <consortium name="RefSeq"/>
        </authorList>
    </citation>
    <scope>IDENTIFICATION</scope>
    <source>
        <tissue evidence="7">Whole organism</tissue>
    </source>
</reference>
<dbReference type="Pfam" id="PF01641">
    <property type="entry name" value="SelR"/>
    <property type="match status" value="1"/>
</dbReference>
<dbReference type="AlphaFoldDB" id="A0A8B7NF26"/>
<evidence type="ECO:0000259" key="5">
    <source>
        <dbReference type="PROSITE" id="PS51790"/>
    </source>
</evidence>
<dbReference type="GO" id="GO:0030091">
    <property type="term" value="P:protein repair"/>
    <property type="evidence" value="ECO:0007669"/>
    <property type="project" value="InterPro"/>
</dbReference>
<dbReference type="EC" id="1.8.4.12" evidence="2"/>
<dbReference type="Proteomes" id="UP000694843">
    <property type="component" value="Unplaced"/>
</dbReference>
<dbReference type="GO" id="GO:0033743">
    <property type="term" value="F:peptide-methionine (R)-S-oxide reductase activity"/>
    <property type="evidence" value="ECO:0007669"/>
    <property type="project" value="UniProtKB-EC"/>
</dbReference>
<comment type="catalytic activity">
    <reaction evidence="4">
        <text>L-methionyl-[protein] + [thioredoxin]-disulfide + H2O = L-methionyl-(R)-S-oxide-[protein] + [thioredoxin]-dithiol</text>
        <dbReference type="Rhea" id="RHEA:24164"/>
        <dbReference type="Rhea" id="RHEA-COMP:10698"/>
        <dbReference type="Rhea" id="RHEA-COMP:10700"/>
        <dbReference type="Rhea" id="RHEA-COMP:12313"/>
        <dbReference type="Rhea" id="RHEA-COMP:12314"/>
        <dbReference type="ChEBI" id="CHEBI:15377"/>
        <dbReference type="ChEBI" id="CHEBI:16044"/>
        <dbReference type="ChEBI" id="CHEBI:29950"/>
        <dbReference type="ChEBI" id="CHEBI:45764"/>
        <dbReference type="ChEBI" id="CHEBI:50058"/>
        <dbReference type="EC" id="1.8.4.12"/>
    </reaction>
</comment>
<sequence length="161" mass="17912">MCRPYSNAYYKHWERGVYACVVCGQELFQSQTKYDSGSGWPAFYDIISWDRVTLKQDLSHGEWWSYASVSLDPAFGATVSHMTRPLVCRFCVNSASLSFSSTEEEVSRGGANELDQQPRYDDTLAPLVHMASPSNSCSLGARLCFRVPANIDGCDSPASRT</sequence>
<evidence type="ECO:0000256" key="4">
    <source>
        <dbReference type="ARBA" id="ARBA00048488"/>
    </source>
</evidence>
<dbReference type="OrthoDB" id="44061at2759"/>
<dbReference type="InterPro" id="IPR011057">
    <property type="entry name" value="Mss4-like_sf"/>
</dbReference>
<dbReference type="PROSITE" id="PS51790">
    <property type="entry name" value="MSRB"/>
    <property type="match status" value="1"/>
</dbReference>
<dbReference type="Gene3D" id="2.170.150.20">
    <property type="entry name" value="Peptide methionine sulfoxide reductase"/>
    <property type="match status" value="1"/>
</dbReference>
<evidence type="ECO:0000313" key="6">
    <source>
        <dbReference type="Proteomes" id="UP000694843"/>
    </source>
</evidence>
<dbReference type="GO" id="GO:0006979">
    <property type="term" value="P:response to oxidative stress"/>
    <property type="evidence" value="ECO:0007669"/>
    <property type="project" value="InterPro"/>
</dbReference>
<feature type="domain" description="MsrB" evidence="5">
    <location>
        <begin position="1"/>
        <end position="102"/>
    </location>
</feature>
<evidence type="ECO:0000256" key="2">
    <source>
        <dbReference type="ARBA" id="ARBA00012499"/>
    </source>
</evidence>
<protein>
    <recommendedName>
        <fullName evidence="2">peptide-methionine (R)-S-oxide reductase</fullName>
        <ecNumber evidence="2">1.8.4.12</ecNumber>
    </recommendedName>
</protein>
<evidence type="ECO:0000313" key="7">
    <source>
        <dbReference type="RefSeq" id="XP_018012210.1"/>
    </source>
</evidence>
<accession>A0A8B7NF26</accession>
<dbReference type="InterPro" id="IPR002579">
    <property type="entry name" value="Met_Sox_Rdtase_MsrB_dom"/>
</dbReference>
<comment type="similarity">
    <text evidence="1">Belongs to the MsrB Met sulfoxide reductase family.</text>
</comment>
<evidence type="ECO:0000256" key="1">
    <source>
        <dbReference type="ARBA" id="ARBA00007174"/>
    </source>
</evidence>
<dbReference type="PANTHER" id="PTHR10173">
    <property type="entry name" value="METHIONINE SULFOXIDE REDUCTASE"/>
    <property type="match status" value="1"/>
</dbReference>
<dbReference type="RefSeq" id="XP_018012210.1">
    <property type="nucleotide sequence ID" value="XM_018156721.1"/>
</dbReference>
<proteinExistence type="inferred from homology"/>
<dbReference type="PANTHER" id="PTHR10173:SF52">
    <property type="entry name" value="METHIONINE-R-SULFOXIDE REDUCTASE B1"/>
    <property type="match status" value="1"/>
</dbReference>
<keyword evidence="6" id="KW-1185">Reference proteome</keyword>
<dbReference type="GO" id="GO:0005737">
    <property type="term" value="C:cytoplasm"/>
    <property type="evidence" value="ECO:0007669"/>
    <property type="project" value="TreeGrafter"/>
</dbReference>